<dbReference type="CDD" id="cd00104">
    <property type="entry name" value="KAZAL_FS"/>
    <property type="match status" value="1"/>
</dbReference>
<evidence type="ECO:0000256" key="3">
    <source>
        <dbReference type="ARBA" id="ARBA00023180"/>
    </source>
</evidence>
<evidence type="ECO:0000313" key="5">
    <source>
        <dbReference type="Proteomes" id="UP000695000"/>
    </source>
</evidence>
<dbReference type="InterPro" id="IPR002350">
    <property type="entry name" value="Kazal_dom"/>
</dbReference>
<dbReference type="RefSeq" id="XP_017780550.1">
    <property type="nucleotide sequence ID" value="XM_017925061.1"/>
</dbReference>
<dbReference type="PANTHER" id="PTHR13866:SF29">
    <property type="entry name" value="FOLLISTATIN"/>
    <property type="match status" value="1"/>
</dbReference>
<keyword evidence="2" id="KW-1015">Disulfide bond</keyword>
<proteinExistence type="predicted"/>
<organism evidence="5 6">
    <name type="scientific">Nicrophorus vespilloides</name>
    <name type="common">Boreal carrion beetle</name>
    <dbReference type="NCBI Taxonomy" id="110193"/>
    <lineage>
        <taxon>Eukaryota</taxon>
        <taxon>Metazoa</taxon>
        <taxon>Ecdysozoa</taxon>
        <taxon>Arthropoda</taxon>
        <taxon>Hexapoda</taxon>
        <taxon>Insecta</taxon>
        <taxon>Pterygota</taxon>
        <taxon>Neoptera</taxon>
        <taxon>Endopterygota</taxon>
        <taxon>Coleoptera</taxon>
        <taxon>Polyphaga</taxon>
        <taxon>Staphyliniformia</taxon>
        <taxon>Silphidae</taxon>
        <taxon>Nicrophorinae</taxon>
        <taxon>Nicrophorus</taxon>
    </lineage>
</organism>
<sequence length="219" mass="24194">SSIGFSRNLLGKNAVFCTCISVLVVNRVNKKKSFEYHLHFGLYRVSIRRNVIGNLKGGFVSGSCDKITCPSGKHCLLDQNMTPHCVKCTRKCPESNPSRRRVCGADGLTYPSTCHLREKACRSGTAIPLAYKGHCKSSATCKKIRCRDHQVCLTDRDAGGTPRCVTCMHRCRAKHMAGPICASNNSTYGSWCHMMQDACSKGFVLNTKYTGKCLNNNLF</sequence>
<name>A0ABM1N150_NICVS</name>
<gene>
    <name evidence="6" type="primary">LOC108565541</name>
</gene>
<dbReference type="Proteomes" id="UP000695000">
    <property type="component" value="Unplaced"/>
</dbReference>
<evidence type="ECO:0000313" key="6">
    <source>
        <dbReference type="RefSeq" id="XP_017780550.1"/>
    </source>
</evidence>
<dbReference type="SUPFAM" id="SSF100895">
    <property type="entry name" value="Kazal-type serine protease inhibitors"/>
    <property type="match status" value="2"/>
</dbReference>
<evidence type="ECO:0000256" key="2">
    <source>
        <dbReference type="ARBA" id="ARBA00023157"/>
    </source>
</evidence>
<dbReference type="PANTHER" id="PTHR13866">
    <property type="entry name" value="SPARC OSTEONECTIN"/>
    <property type="match status" value="1"/>
</dbReference>
<dbReference type="Gene3D" id="3.30.60.30">
    <property type="match status" value="2"/>
</dbReference>
<dbReference type="PROSITE" id="PS51465">
    <property type="entry name" value="KAZAL_2"/>
    <property type="match status" value="2"/>
</dbReference>
<dbReference type="GeneID" id="108565541"/>
<keyword evidence="3" id="KW-0325">Glycoprotein</keyword>
<feature type="domain" description="Kazal-like" evidence="4">
    <location>
        <begin position="86"/>
        <end position="137"/>
    </location>
</feature>
<dbReference type="InterPro" id="IPR036058">
    <property type="entry name" value="Kazal_dom_sf"/>
</dbReference>
<feature type="domain" description="Kazal-like" evidence="4">
    <location>
        <begin position="165"/>
        <end position="215"/>
    </location>
</feature>
<dbReference type="Pfam" id="PF07648">
    <property type="entry name" value="Kazal_2"/>
    <property type="match status" value="2"/>
</dbReference>
<dbReference type="SMART" id="SM00280">
    <property type="entry name" value="KAZAL"/>
    <property type="match status" value="2"/>
</dbReference>
<evidence type="ECO:0000256" key="1">
    <source>
        <dbReference type="ARBA" id="ARBA00022729"/>
    </source>
</evidence>
<keyword evidence="1" id="KW-0732">Signal</keyword>
<keyword evidence="5" id="KW-1185">Reference proteome</keyword>
<accession>A0ABM1N150</accession>
<evidence type="ECO:0000259" key="4">
    <source>
        <dbReference type="PROSITE" id="PS51465"/>
    </source>
</evidence>
<protein>
    <submittedName>
        <fullName evidence="6">Follistatin</fullName>
    </submittedName>
</protein>
<dbReference type="SMART" id="SM00274">
    <property type="entry name" value="FOLN"/>
    <property type="match status" value="2"/>
</dbReference>
<reference evidence="6" key="1">
    <citation type="submission" date="2025-08" db="UniProtKB">
        <authorList>
            <consortium name="RefSeq"/>
        </authorList>
    </citation>
    <scope>IDENTIFICATION</scope>
    <source>
        <tissue evidence="6">Whole Larva</tissue>
    </source>
</reference>
<dbReference type="InterPro" id="IPR003645">
    <property type="entry name" value="Fol_N"/>
</dbReference>
<feature type="non-terminal residue" evidence="6">
    <location>
        <position position="1"/>
    </location>
</feature>